<protein>
    <submittedName>
        <fullName evidence="4">Nuclear migration protein NUM1</fullName>
    </submittedName>
</protein>
<proteinExistence type="predicted"/>
<reference evidence="4 5" key="1">
    <citation type="submission" date="2017-04" db="EMBL/GenBank/DDBJ databases">
        <title>Genome sequencing of [Candida] sorbophila.</title>
        <authorList>
            <person name="Ahn J.O."/>
        </authorList>
    </citation>
    <scope>NUCLEOTIDE SEQUENCE [LARGE SCALE GENOMIC DNA]</scope>
    <source>
        <strain evidence="4 5">DS02</strain>
    </source>
</reference>
<feature type="domain" description="Pleckstrin homology" evidence="3">
    <location>
        <begin position="1931"/>
        <end position="2048"/>
    </location>
</feature>
<dbReference type="Pfam" id="PF12814">
    <property type="entry name" value="Mcp5_PH"/>
    <property type="match status" value="1"/>
</dbReference>
<dbReference type="STRING" id="45607.A0A2T0FLM6"/>
<feature type="compositionally biased region" description="Polar residues" evidence="2">
    <location>
        <begin position="364"/>
        <end position="373"/>
    </location>
</feature>
<feature type="coiled-coil region" evidence="1">
    <location>
        <begin position="212"/>
        <end position="246"/>
    </location>
</feature>
<comment type="caution">
    <text evidence="4">The sequence shown here is derived from an EMBL/GenBank/DDBJ whole genome shotgun (WGS) entry which is preliminary data.</text>
</comment>
<keyword evidence="5" id="KW-1185">Reference proteome</keyword>
<dbReference type="GO" id="GO:0005739">
    <property type="term" value="C:mitochondrion"/>
    <property type="evidence" value="ECO:0007669"/>
    <property type="project" value="TreeGrafter"/>
</dbReference>
<feature type="region of interest" description="Disordered" evidence="2">
    <location>
        <begin position="246"/>
        <end position="312"/>
    </location>
</feature>
<keyword evidence="1" id="KW-0175">Coiled coil</keyword>
<feature type="region of interest" description="Disordered" evidence="2">
    <location>
        <begin position="36"/>
        <end position="88"/>
    </location>
</feature>
<name>A0A2T0FLM6_9ASCO</name>
<feature type="compositionally biased region" description="Basic and acidic residues" evidence="2">
    <location>
        <begin position="1389"/>
        <end position="1402"/>
    </location>
</feature>
<evidence type="ECO:0000313" key="5">
    <source>
        <dbReference type="Proteomes" id="UP000238350"/>
    </source>
</evidence>
<dbReference type="Proteomes" id="UP000238350">
    <property type="component" value="Unassembled WGS sequence"/>
</dbReference>
<dbReference type="PANTHER" id="PTHR28190">
    <property type="entry name" value="NUCLEAR MIGRATION PROTEIN NUM1"/>
    <property type="match status" value="1"/>
</dbReference>
<dbReference type="InterPro" id="IPR024774">
    <property type="entry name" value="PH_dom-Mcp5-type"/>
</dbReference>
<feature type="compositionally biased region" description="Polar residues" evidence="2">
    <location>
        <begin position="291"/>
        <end position="312"/>
    </location>
</feature>
<evidence type="ECO:0000256" key="1">
    <source>
        <dbReference type="SAM" id="Coils"/>
    </source>
</evidence>
<dbReference type="GO" id="GO:0032065">
    <property type="term" value="P:maintenance of protein location in cell cortex"/>
    <property type="evidence" value="ECO:0007669"/>
    <property type="project" value="InterPro"/>
</dbReference>
<evidence type="ECO:0000256" key="2">
    <source>
        <dbReference type="SAM" id="MobiDB-lite"/>
    </source>
</evidence>
<dbReference type="GO" id="GO:0000226">
    <property type="term" value="P:microtubule cytoskeleton organization"/>
    <property type="evidence" value="ECO:0007669"/>
    <property type="project" value="TreeGrafter"/>
</dbReference>
<evidence type="ECO:0000259" key="3">
    <source>
        <dbReference type="Pfam" id="PF12814"/>
    </source>
</evidence>
<organism evidence="4 5">
    <name type="scientific">Wickerhamiella sorbophila</name>
    <dbReference type="NCBI Taxonomy" id="45607"/>
    <lineage>
        <taxon>Eukaryota</taxon>
        <taxon>Fungi</taxon>
        <taxon>Dikarya</taxon>
        <taxon>Ascomycota</taxon>
        <taxon>Saccharomycotina</taxon>
        <taxon>Dipodascomycetes</taxon>
        <taxon>Dipodascales</taxon>
        <taxon>Trichomonascaceae</taxon>
        <taxon>Wickerhamiella</taxon>
    </lineage>
</organism>
<feature type="region of interest" description="Disordered" evidence="2">
    <location>
        <begin position="1755"/>
        <end position="1816"/>
    </location>
</feature>
<feature type="region of interest" description="Disordered" evidence="2">
    <location>
        <begin position="2052"/>
        <end position="2072"/>
    </location>
</feature>
<feature type="coiled-coil region" evidence="1">
    <location>
        <begin position="96"/>
        <end position="165"/>
    </location>
</feature>
<dbReference type="GO" id="GO:0015631">
    <property type="term" value="F:tubulin binding"/>
    <property type="evidence" value="ECO:0007669"/>
    <property type="project" value="TreeGrafter"/>
</dbReference>
<dbReference type="GO" id="GO:0005543">
    <property type="term" value="F:phospholipid binding"/>
    <property type="evidence" value="ECO:0007669"/>
    <property type="project" value="InterPro"/>
</dbReference>
<feature type="compositionally biased region" description="Basic and acidic residues" evidence="2">
    <location>
        <begin position="1801"/>
        <end position="1810"/>
    </location>
</feature>
<feature type="region of interest" description="Disordered" evidence="2">
    <location>
        <begin position="1835"/>
        <end position="1870"/>
    </location>
</feature>
<feature type="region of interest" description="Disordered" evidence="2">
    <location>
        <begin position="338"/>
        <end position="382"/>
    </location>
</feature>
<feature type="compositionally biased region" description="Low complexity" evidence="2">
    <location>
        <begin position="47"/>
        <end position="66"/>
    </location>
</feature>
<feature type="region of interest" description="Disordered" evidence="2">
    <location>
        <begin position="419"/>
        <end position="444"/>
    </location>
</feature>
<dbReference type="RefSeq" id="XP_024665827.1">
    <property type="nucleotide sequence ID" value="XM_024810059.1"/>
</dbReference>
<dbReference type="GO" id="GO:0005938">
    <property type="term" value="C:cell cortex"/>
    <property type="evidence" value="ECO:0007669"/>
    <property type="project" value="InterPro"/>
</dbReference>
<feature type="region of interest" description="Disordered" evidence="2">
    <location>
        <begin position="1389"/>
        <end position="1420"/>
    </location>
</feature>
<accession>A0A2T0FLM6</accession>
<dbReference type="OrthoDB" id="2149224at2759"/>
<sequence>MAEDQKEVSDTLKKVYEMISKEDSEDQEFAMQQALLEKQMAMRTGGSASHSNAPPSSPPANRRISALFGGGSSGSANTVAQRSSRADDVQFAAEVSENLLLECRRQQVQIKKLEQERGTYSAELESLRQKLNQAEQRIDSSGATQEQLREANWSLELQLQEAQALLAKQGDAANKWTQEAAKLKNAESSHLEKIDQLTSAQDELTEAARSAAAKHDNDAQTLRHLVDELEEELAIEKNRVATLESSLKRQTMLNPPQLGAPRSSDNRAENEDELTTPTNSPPTSPIKATPMKSTALENDTQRASLSHLQRQLQTMRTALQREKNEKLELKRQLVEYSQASNAGGRKKKARPIPRTSARPLSFTKRGTPSLQSHTTDEDGDDEFDFESAAESIYETADSAITGVAQVGLGLGASPSTDFFSVDENLDDTDSGQETPTGEIPAGTPRTSFFRRIFTKSPQTKADLSTEVESESNASFNDTLKPLSDDIIPAEKLAELVSDEDLSNIVETRGFELVKPKQVLPAGFVAVSRGEYEDLNSRPSVKSDDAVVLSKQEHAALIKPDIDTVKSLAESEGYVVITSAQHQALVEPSFEEWSSQASKFHKSIVDPEELAELQSPTLGALKNYLQKEDHVAVPAEEHKSLLNPSLDILQTQAESHGHVVLSMAAHETLVNPTLDTILQQALNYDHVVLSKAEHKKLEHPELDAVFKQAESYGHVVVPEAEYKSLVNPELDTLRQHANTHNHVLLSREEHSDLLNPAIEKLQNHAENKGHILLSAKSHERLRRPSLDSIQAQLDAHNHVMVPREEHNQLLDPTLEKVAEYAVKRHHVVVPEDEYDRLKSPTFLAVTEEAKKHNHVLVSIDEYSTLSEPDVSALREGAKKLHHVLLSDAEFEALKSPDIETISRHVKSHDHVLLSQDEYEALANPSLDRVKERAGDFKHIAIPTETYKSLLHPDVESLRTHAASLNHAILSEEELEKLEHPPADKVSLLASSHSLSVIADDELAKLRREAEHPTRSELEMHAAELDLAVTSKQEIEELQNPPSEKIHELAKRHNLVLLSAAEHEDLISPSREMVEKHLEREKPSLEVVRGLAKHHNRVLVTDDDEGTRSLAAQHGLAVLTADKLEELQNPSLQRTVQELKRHGYEGVPIDELQTLRHKIETPSLEELKGRADSLGFAVVPVSDSELFTKLKQKFDSPTEFDLEEIASKRDFVALPRDVYERLEETTKNPDEATIVRFAKQHGLEAIPVAELEALKERASKPTREDIDAWAYDNDHVTLPTEEYEKLVKQAESKRKQTDLANLSVAERREHFESLIKNSRGTPTKSLQASPQKGERMTETLKSLGYVPLPQDEYRRLLASQTVYEPTKGDIMRSARTFGMTALPTEEYRSLLERSGGKAASKDDVAQVQGPEPPRTPKRNIRGYPDESFIATPSEDEGLKVVPGKYLDTLRRIAEAPTREDLDGMAKRLGLELYKPDEVVDITALGRNEDTENKIKQAAREIGMTELLSEDAIKQEAVKLGFVLPLSDDEIKQRAAALGLAEPLDEESIKLKAKEAGLVEPLEDEDLKAKAKELGLVEPISDDELMSRAKSAGLIEPSDEEIRKRAIVLGLAAPLDVEAIKEKAKAAGMVEPISDDEIRSRALAAGLVEAPSNEQIKFKAMDLGLVLPLDKDTIKKKARASGLVEPLSQEQILARAKSAGLVEPLTVEEVKVRARAVGLVDPISDAEVLARAKKQGWVPPLSDQDLLVLIKNRGLTNKLVTPEPHMDSSSPSPPTPTPRATSIPPRGSSATVTAAPPSVHLSHRRSESNRSIDEFGLPTHLGATRQLPVSRRFEIVKSPSVAGRGPRPAPARSSVIRSATTPNLGHKSSRENLVEDDQQVRQAFNRGFAQGSTTISRSSSQRSLQSNLVQRKNSLVPSMASGLSIAELDHPTTMSFVTQLVIGELLYKYVSGFSLHAFTGGRHERYFWIHPYSLTLFWDKENPAVGGRSRYTGPKSAAILDVTEITDRNPNPPGLYYKSLVFTTSGKSVKVTCPSRRRHLIWYRGVKYLLEKAREESEMAEKDEEEEDTPQQQAP</sequence>
<dbReference type="EMBL" id="NDIQ01000022">
    <property type="protein sequence ID" value="PRT55882.1"/>
    <property type="molecule type" value="Genomic_DNA"/>
</dbReference>
<dbReference type="PANTHER" id="PTHR28190:SF1">
    <property type="entry name" value="NUCLEAR MIGRATION PROTEIN NUM1"/>
    <property type="match status" value="1"/>
</dbReference>
<dbReference type="GeneID" id="36517250"/>
<evidence type="ECO:0000313" key="4">
    <source>
        <dbReference type="EMBL" id="PRT55882.1"/>
    </source>
</evidence>
<dbReference type="InterPro" id="IPR053005">
    <property type="entry name" value="Nuclear_Pos-Cytoskel_Interact"/>
</dbReference>
<gene>
    <name evidence="4" type="ORF">B9G98_03502</name>
</gene>